<organism evidence="1 2">
    <name type="scientific">Aquirhabdus parva</name>
    <dbReference type="NCBI Taxonomy" id="2283318"/>
    <lineage>
        <taxon>Bacteria</taxon>
        <taxon>Pseudomonadati</taxon>
        <taxon>Pseudomonadota</taxon>
        <taxon>Gammaproteobacteria</taxon>
        <taxon>Moraxellales</taxon>
        <taxon>Moraxellaceae</taxon>
        <taxon>Aquirhabdus</taxon>
    </lineage>
</organism>
<accession>A0A345P2Z4</accession>
<gene>
    <name evidence="1" type="ORF">HYN46_01335</name>
</gene>
<proteinExistence type="predicted"/>
<keyword evidence="1" id="KW-0547">Nucleotide-binding</keyword>
<evidence type="ECO:0000313" key="2">
    <source>
        <dbReference type="Proteomes" id="UP000253940"/>
    </source>
</evidence>
<protein>
    <submittedName>
        <fullName evidence="1">ATP-binding protein</fullName>
    </submittedName>
</protein>
<keyword evidence="1" id="KW-0067">ATP-binding</keyword>
<dbReference type="EMBL" id="CP031222">
    <property type="protein sequence ID" value="AXI01653.1"/>
    <property type="molecule type" value="Genomic_DNA"/>
</dbReference>
<dbReference type="KEGG" id="mbah:HYN46_01335"/>
<dbReference type="AlphaFoldDB" id="A0A345P2Z4"/>
<dbReference type="OrthoDB" id="856045at2"/>
<dbReference type="RefSeq" id="WP_114897763.1">
    <property type="nucleotide sequence ID" value="NZ_CP031222.1"/>
</dbReference>
<sequence length="1100" mass="122351">MYKNLSDVVSVQRHFLRSVRIDMDFGRVDAIEGYILQASAKHLLEITGNHLSLTQQRAFTWTGPYGGGKSLLALTLASLAGGSKETRKIASKTLGDINQGIKQFFDSDKPWIVIPIVGKRAPIEVQIASSLDHVCNESKIFQDSEQPVIARLLDLAENTSENAGVLLIIDELGKSLEHAAYTGEDIGFYQTLAEAAARCKGNLVVIGVLHQSFEQYASRLGFAAQQDWAKVQGRYVDIPLVAGTDETVSLIGQAINTNLDHPNSSQTADQIAKVILKRRPSAAPNIAQLLDSCWPLHPVTAAMLGPASKKKFGQNERSVFSFLASAEPLGFSEVIKGINSKDSTYYWPHQFWDYLQVNFEPAILASVDGHRWSLSVDAIERAEAIFSTLHVNLVKTVALIEILRNGSGLAAENQLLTYCIHTLTEDQTKEALSELALASILIFRKHTDSWAVYAGSDFDIEAAVHEALLTIGVPDLSKIRNFLELSPITARKHYWETGAMRWLSRSIFLEPDAVKNIERFNASGSSCGEFMLVIPNVIENKNNQFVLEEKVAKTATKKGILIGVPKNGEIIFRLLEELTALHFVRDNSLKLHSDSVAMREVTARIQAVKIALADELRQAFNDAQWSWNDVVNSGGLSRIASEIADHTYKHSPKVISELVNRNALSTSAVKAQKDLLRAMLLNSHLENLGFDTMSAAAGLYRTTIKALGIHREIDGIWNIFEPKESPNSSSAIQLWNSTKKLVQRSKNLIKLSDLYDVWSKPPYGVKNGLLPIFALSFYLANKQHLAVYTDGMFSPDLTEASLDEWLQDPRRISWRYVELQSSEKQILTQLARSLTEQLKRPIDTDPLDSARALVSIVYGIPAWTRRTDKLTKETKTIRNLLLHASDPHKVLFVDIPTALNSTDAHFITSKISMITAELVNAFELRLRDIERNLFIALDQDLDLESLNHRGSIVSGVGADFKLEAFATRLSTYTGKIEEIESLLMLATSKSSKDWTDHDLDAGEVQLLSWSSAFRRLEVLANLRERAPTRRAIGVVFGNKKTITGSFDVSEKDTLKIQLLSEQLLKSLDNGDYKREIFLAALVEAGTKVIQELKQVDEVTS</sequence>
<evidence type="ECO:0000313" key="1">
    <source>
        <dbReference type="EMBL" id="AXI01653.1"/>
    </source>
</evidence>
<dbReference type="GO" id="GO:0005524">
    <property type="term" value="F:ATP binding"/>
    <property type="evidence" value="ECO:0007669"/>
    <property type="project" value="UniProtKB-KW"/>
</dbReference>
<keyword evidence="2" id="KW-1185">Reference proteome</keyword>
<reference evidence="1 2" key="1">
    <citation type="submission" date="2018-07" db="EMBL/GenBank/DDBJ databases">
        <title>Genome sequencing of Moraxellaceae gen. HYN0046.</title>
        <authorList>
            <person name="Kim M."/>
            <person name="Yi H."/>
        </authorList>
    </citation>
    <scope>NUCLEOTIDE SEQUENCE [LARGE SCALE GENOMIC DNA]</scope>
    <source>
        <strain evidence="1 2">HYN0046</strain>
    </source>
</reference>
<name>A0A345P2Z4_9GAMM</name>
<dbReference type="Proteomes" id="UP000253940">
    <property type="component" value="Chromosome"/>
</dbReference>